<evidence type="ECO:0000313" key="1">
    <source>
        <dbReference type="EMBL" id="GBU05889.1"/>
    </source>
</evidence>
<comment type="caution">
    <text evidence="1">The sequence shown here is derived from an EMBL/GenBank/DDBJ whole genome shotgun (WGS) entry which is preliminary data.</text>
</comment>
<accession>A0ABQ0QZL2</accession>
<sequence>MGCRGTLETGQSEEKIIALIFLISKLSYINYTNDLNCGRIQIEESIRRNGGYYE</sequence>
<protein>
    <submittedName>
        <fullName evidence="1">Uncharacterized protein</fullName>
    </submittedName>
</protein>
<dbReference type="Proteomes" id="UP000702954">
    <property type="component" value="Unassembled WGS sequence"/>
</dbReference>
<name>A0ABQ0QZL2_9FIRM</name>
<reference evidence="1 2" key="1">
    <citation type="journal article" date="2018" name="Int. J. Syst. Evol. Microbiol.">
        <title>Draft Genome Sequence of Faecalimonas umbilicata JCM 30896T, an Acetate-Producing Bacterium Isolated from Human Feces.</title>
        <authorList>
            <person name="Sakamoto M."/>
            <person name="Ikeyama N."/>
            <person name="Yuki M."/>
            <person name="Ohkuma M."/>
        </authorList>
    </citation>
    <scope>NUCLEOTIDE SEQUENCE [LARGE SCALE GENOMIC DNA]</scope>
    <source>
        <strain evidence="1 2">EGH7</strain>
    </source>
</reference>
<evidence type="ECO:0000313" key="2">
    <source>
        <dbReference type="Proteomes" id="UP000702954"/>
    </source>
</evidence>
<gene>
    <name evidence="1" type="ORF">FAEUMB_24300</name>
</gene>
<proteinExistence type="predicted"/>
<keyword evidence="2" id="KW-1185">Reference proteome</keyword>
<organism evidence="1 2">
    <name type="scientific">Faecalimonas umbilicata</name>
    <dbReference type="NCBI Taxonomy" id="1912855"/>
    <lineage>
        <taxon>Bacteria</taxon>
        <taxon>Bacillati</taxon>
        <taxon>Bacillota</taxon>
        <taxon>Clostridia</taxon>
        <taxon>Lachnospirales</taxon>
        <taxon>Lachnospiraceae</taxon>
        <taxon>Faecalimonas</taxon>
    </lineage>
</organism>
<dbReference type="EMBL" id="BHEO01000008">
    <property type="protein sequence ID" value="GBU05889.1"/>
    <property type="molecule type" value="Genomic_DNA"/>
</dbReference>